<reference evidence="2" key="1">
    <citation type="submission" date="2023-05" db="EMBL/GenBank/DDBJ databases">
        <authorList>
            <person name="Stuckert A."/>
        </authorList>
    </citation>
    <scope>NUCLEOTIDE SEQUENCE</scope>
</reference>
<protein>
    <submittedName>
        <fullName evidence="2">Uncharacterized protein</fullName>
    </submittedName>
</protein>
<gene>
    <name evidence="2" type="ORF">SPARVUS_LOCUS4762943</name>
</gene>
<organism evidence="2 3">
    <name type="scientific">Staurois parvus</name>
    <dbReference type="NCBI Taxonomy" id="386267"/>
    <lineage>
        <taxon>Eukaryota</taxon>
        <taxon>Metazoa</taxon>
        <taxon>Chordata</taxon>
        <taxon>Craniata</taxon>
        <taxon>Vertebrata</taxon>
        <taxon>Euteleostomi</taxon>
        <taxon>Amphibia</taxon>
        <taxon>Batrachia</taxon>
        <taxon>Anura</taxon>
        <taxon>Neobatrachia</taxon>
        <taxon>Ranoidea</taxon>
        <taxon>Ranidae</taxon>
        <taxon>Staurois</taxon>
    </lineage>
</organism>
<evidence type="ECO:0000256" key="1">
    <source>
        <dbReference type="SAM" id="MobiDB-lite"/>
    </source>
</evidence>
<proteinExistence type="predicted"/>
<dbReference type="EMBL" id="CATNWA010009280">
    <property type="protein sequence ID" value="CAI9557712.1"/>
    <property type="molecule type" value="Genomic_DNA"/>
</dbReference>
<keyword evidence="3" id="KW-1185">Reference proteome</keyword>
<evidence type="ECO:0000313" key="3">
    <source>
        <dbReference type="Proteomes" id="UP001162483"/>
    </source>
</evidence>
<evidence type="ECO:0000313" key="2">
    <source>
        <dbReference type="EMBL" id="CAI9557712.1"/>
    </source>
</evidence>
<name>A0ABN9CCB0_9NEOB</name>
<feature type="region of interest" description="Disordered" evidence="1">
    <location>
        <begin position="1"/>
        <end position="48"/>
    </location>
</feature>
<feature type="compositionally biased region" description="Basic and acidic residues" evidence="1">
    <location>
        <begin position="30"/>
        <end position="41"/>
    </location>
</feature>
<accession>A0ABN9CCB0</accession>
<sequence length="48" mass="5293">MATIRPDVTGTETRKLDAGIGQRRWPGTHRGSEGQGKHCRDSLSNATW</sequence>
<dbReference type="Proteomes" id="UP001162483">
    <property type="component" value="Unassembled WGS sequence"/>
</dbReference>
<comment type="caution">
    <text evidence="2">The sequence shown here is derived from an EMBL/GenBank/DDBJ whole genome shotgun (WGS) entry which is preliminary data.</text>
</comment>